<protein>
    <submittedName>
        <fullName evidence="3">NUDIX hydrolase</fullName>
    </submittedName>
</protein>
<dbReference type="Pfam" id="PF00293">
    <property type="entry name" value="NUDIX"/>
    <property type="match status" value="1"/>
</dbReference>
<dbReference type="GO" id="GO:0016787">
    <property type="term" value="F:hydrolase activity"/>
    <property type="evidence" value="ECO:0007669"/>
    <property type="project" value="UniProtKB-KW"/>
</dbReference>
<keyword evidence="3" id="KW-0378">Hydrolase</keyword>
<accession>A0A0H4T1W0</accession>
<organism evidence="3">
    <name type="scientific">uncultured actinobacterium Rifle_16ft_4_minimus_2010</name>
    <dbReference type="NCBI Taxonomy" id="1665146"/>
    <lineage>
        <taxon>Bacteria</taxon>
        <taxon>Bacillati</taxon>
        <taxon>Actinomycetota</taxon>
        <taxon>Actinomycetes</taxon>
        <taxon>marine Actinobacteria clade</taxon>
        <taxon>environmental samples</taxon>
    </lineage>
</organism>
<dbReference type="InterPro" id="IPR015797">
    <property type="entry name" value="NUDIX_hydrolase-like_dom_sf"/>
</dbReference>
<dbReference type="CDD" id="cd03674">
    <property type="entry name" value="NUDIX_Hydrolase"/>
    <property type="match status" value="1"/>
</dbReference>
<dbReference type="InterPro" id="IPR000086">
    <property type="entry name" value="NUDIX_hydrolase_dom"/>
</dbReference>
<dbReference type="AlphaFoldDB" id="A0A0H4T1W0"/>
<feature type="domain" description="Nudix hydrolase" evidence="2">
    <location>
        <begin position="49"/>
        <end position="182"/>
    </location>
</feature>
<evidence type="ECO:0000313" key="3">
    <source>
        <dbReference type="EMBL" id="AKQ01601.1"/>
    </source>
</evidence>
<dbReference type="Gene3D" id="3.90.79.10">
    <property type="entry name" value="Nucleoside Triphosphate Pyrophosphohydrolase"/>
    <property type="match status" value="1"/>
</dbReference>
<dbReference type="PANTHER" id="PTHR43736">
    <property type="entry name" value="ADP-RIBOSE PYROPHOSPHATASE"/>
    <property type="match status" value="1"/>
</dbReference>
<evidence type="ECO:0000256" key="1">
    <source>
        <dbReference type="ARBA" id="ARBA00005582"/>
    </source>
</evidence>
<dbReference type="PANTHER" id="PTHR43736:SF1">
    <property type="entry name" value="DIHYDRONEOPTERIN TRIPHOSPHATE DIPHOSPHATASE"/>
    <property type="match status" value="1"/>
</dbReference>
<dbReference type="PROSITE" id="PS51462">
    <property type="entry name" value="NUDIX"/>
    <property type="match status" value="1"/>
</dbReference>
<reference evidence="3" key="1">
    <citation type="journal article" date="2015" name="ISME J.">
        <title>Aquifer environment selects for microbial species cohorts in sediment and groundwater.</title>
        <authorList>
            <person name="Hug L.A."/>
            <person name="Thomas B.C."/>
            <person name="Brown C.T."/>
            <person name="Frischkorn K.R."/>
            <person name="Williams K.H."/>
            <person name="Tringe S.G."/>
            <person name="Banfield J.F."/>
        </authorList>
    </citation>
    <scope>NUCLEOTIDE SEQUENCE</scope>
</reference>
<proteinExistence type="inferred from homology"/>
<comment type="similarity">
    <text evidence="1">Belongs to the Nudix hydrolase family.</text>
</comment>
<dbReference type="EMBL" id="KT006971">
    <property type="protein sequence ID" value="AKQ01601.1"/>
    <property type="molecule type" value="Genomic_DNA"/>
</dbReference>
<name>A0A0H4T1W0_9ACTN</name>
<sequence>MLMTVPRADLLHLLAVYAPTDPDELRYRTEMLDLAAVAHDPFDRHEYAPGHFTASAFVIHPDGDRVLLVHHGRIGIWVQPGGHVDPDDARLIEAAAREVTEETGVADLTPIGDGIVDVDVHVFPEGSGQPRHLHYDLRFGFVAGSGTLAATEEVRDCRWVTPEQLVALGVDRSVLRPVGRLLGGGRG</sequence>
<dbReference type="SUPFAM" id="SSF55811">
    <property type="entry name" value="Nudix"/>
    <property type="match status" value="1"/>
</dbReference>
<evidence type="ECO:0000259" key="2">
    <source>
        <dbReference type="PROSITE" id="PS51462"/>
    </source>
</evidence>